<accession>A0ACC3AN50</accession>
<dbReference type="Proteomes" id="UP001177260">
    <property type="component" value="Unassembled WGS sequence"/>
</dbReference>
<protein>
    <submittedName>
        <fullName evidence="1">Uncharacterized protein</fullName>
    </submittedName>
</protein>
<evidence type="ECO:0000313" key="2">
    <source>
        <dbReference type="Proteomes" id="UP001177260"/>
    </source>
</evidence>
<reference evidence="1 2" key="1">
    <citation type="journal article" date="2023" name="ACS Omega">
        <title>Identification of the Neoaspergillic Acid Biosynthesis Gene Cluster by Establishing an In Vitro CRISPR-Ribonucleoprotein Genetic System in Aspergillus melleus.</title>
        <authorList>
            <person name="Yuan B."/>
            <person name="Grau M.F."/>
            <person name="Murata R.M."/>
            <person name="Torok T."/>
            <person name="Venkateswaran K."/>
            <person name="Stajich J.E."/>
            <person name="Wang C.C.C."/>
        </authorList>
    </citation>
    <scope>NUCLEOTIDE SEQUENCE [LARGE SCALE GENOMIC DNA]</scope>
    <source>
        <strain evidence="1 2">IMV 1140</strain>
    </source>
</reference>
<name>A0ACC3AN50_9EURO</name>
<dbReference type="EMBL" id="JAOPJF010000126">
    <property type="protein sequence ID" value="KAK1138865.1"/>
    <property type="molecule type" value="Genomic_DNA"/>
</dbReference>
<comment type="caution">
    <text evidence="1">The sequence shown here is derived from an EMBL/GenBank/DDBJ whole genome shotgun (WGS) entry which is preliminary data.</text>
</comment>
<sequence length="1468" mass="162481">MAAGNQSFESVGSGFLSCAQPCWCDYHNNLVDSDGGENAMSSTNKSDLVCVCTQAFLAMTNTTTDTHLGNCATQKCDDGIDIEKQMDRVFDDYEDLCKQLIDVSFVRATNSQNVQFPAERWTQCIIWGLMLLQYVALATEPLETPRYVMSLKGGFSCGVTIVITTVELYTGPYAEPPENDVSILLYSQIALAIMTILTSFSIPRHQQTSRRGRLIDGESSSSILGHLSFSWATPLVAKLGNNIDISLECLPELNETVRARTLQDAFDQAEGHMKPPNRSLWRALLFLYRRHIIYQIVFSLPLALLAFAPHVALGQMLRLLESRTERQAHDRLLVGWAVLLGFGIWTSSWLENWLLWIAHSRVAIPMTQQLSMVLFDKATKLTLSSNVNAKTGGCLEAQNVINLAAIDVPRIATIAGFLYSCILQPLKVIVACMLLSQLLGWKSLSVGLMCLVLIFPMHWACLKRMSTAEGILASRRDAKMSVVAEVLHGIRYIKFAALESKWEAGINALRDDELQAQSAVFHRQIASLILHLLGPVLVSAVSLGMYVRLYGRLTPSTAFPALSIFGYLQFTLGIVPELLSGVIAAFVSLKRMVEFLRLREPEQHVSHSSGIGIYADAMDYDSTASLKQEGVLREVSLSFPHQGLSLICGPTGVGKSLLLAAILGECKIGSGTVRRPRPPFFQDVYTPLAPGTPWIADSMIAYVAQTPWIEAGTVRSNILFGLPLDSRRYQKVLNACALVHDLNEFEGHDLADIGPSGVNLSGGQKARISLARALYSRAGVLLLDDVLSAVDVHTAKHLLAHALTGELAQGRTRILITHNIEVSLGKADYLVQLETGRVKYAGNIQDLQASGYLAPFQRNENKSLSFKTEEHTIRDGSAPSPPEEIVLNVTNDEQHNSPIVTETHKNFIPDESQRQGAIQWPLFRRYIQYSGGWPRGPENDAETWYYFRIYLVLAGFVCLLGALRSYLAITVSLRASTVLFRRLLHAVLRTRMQWVDTVPVGRIINRFTADLYVLDSRLGLDLTTLFNSGMDCIGVIMGAVLVQPILLFLGALLIYGTFWYTRRYLMAAREVKHLECLARSPIYQHFGSSMEGIVTIRAFQRTQHYVTRMQESIDKHAQAVWHLGLFNQWFTFRINSLGALFSLVTALTVISRKDITGSVAGFALVFTNHLCFALVSLSRAYATLEMDFNSVDRILEYSDLPIEGVTGQNPPPAWPRGGKLIVNNLTARYNSGHLPVLQKVTFEAGPGERIAIVGRTGAGKSSLALSLFRFLEASEGEIWIDGVEISTIGLTHLRRRLAIIPQNPVLFSGTVRSNLDPFGEHSNDTLLQALDQVHWNRITGEMPTDILNASVSKEGSNCSHGQRQLLCLARAMLTRPTILILDEATSAVDRGTDDLVQESIRVNCRETTLLVIAHRIRTIADFDRVLVLENGEAVEFGSPATLLARDGLFKQMVMADPNHEELEGIIGK</sequence>
<proteinExistence type="predicted"/>
<evidence type="ECO:0000313" key="1">
    <source>
        <dbReference type="EMBL" id="KAK1138865.1"/>
    </source>
</evidence>
<keyword evidence="2" id="KW-1185">Reference proteome</keyword>
<gene>
    <name evidence="1" type="ORF">N8T08_001736</name>
</gene>
<organism evidence="1 2">
    <name type="scientific">Aspergillus melleus</name>
    <dbReference type="NCBI Taxonomy" id="138277"/>
    <lineage>
        <taxon>Eukaryota</taxon>
        <taxon>Fungi</taxon>
        <taxon>Dikarya</taxon>
        <taxon>Ascomycota</taxon>
        <taxon>Pezizomycotina</taxon>
        <taxon>Eurotiomycetes</taxon>
        <taxon>Eurotiomycetidae</taxon>
        <taxon>Eurotiales</taxon>
        <taxon>Aspergillaceae</taxon>
        <taxon>Aspergillus</taxon>
        <taxon>Aspergillus subgen. Circumdati</taxon>
    </lineage>
</organism>